<dbReference type="SUPFAM" id="SSF52540">
    <property type="entry name" value="P-loop containing nucleoside triphosphate hydrolases"/>
    <property type="match status" value="2"/>
</dbReference>
<dbReference type="RefSeq" id="WP_339967134.1">
    <property type="nucleotide sequence ID" value="NZ_JBBHJY010000005.1"/>
</dbReference>
<evidence type="ECO:0000256" key="1">
    <source>
        <dbReference type="ARBA" id="ARBA00022741"/>
    </source>
</evidence>
<evidence type="ECO:0000256" key="2">
    <source>
        <dbReference type="ARBA" id="ARBA00022840"/>
    </source>
</evidence>
<dbReference type="EMBL" id="JBBHJY010000005">
    <property type="protein sequence ID" value="MEJ6010466.1"/>
    <property type="molecule type" value="Genomic_DNA"/>
</dbReference>
<organism evidence="5 6">
    <name type="scientific">Novosphingobium aquae</name>
    <dbReference type="NCBI Taxonomy" id="3133435"/>
    <lineage>
        <taxon>Bacteria</taxon>
        <taxon>Pseudomonadati</taxon>
        <taxon>Pseudomonadota</taxon>
        <taxon>Alphaproteobacteria</taxon>
        <taxon>Sphingomonadales</taxon>
        <taxon>Sphingomonadaceae</taxon>
        <taxon>Novosphingobium</taxon>
    </lineage>
</organism>
<dbReference type="InterPro" id="IPR027417">
    <property type="entry name" value="P-loop_NTPase"/>
</dbReference>
<dbReference type="PANTHER" id="PTHR47957">
    <property type="entry name" value="ATP-DEPENDENT HELICASE HRQ1"/>
    <property type="match status" value="1"/>
</dbReference>
<dbReference type="Pfam" id="PF00270">
    <property type="entry name" value="DEAD"/>
    <property type="match status" value="1"/>
</dbReference>
<evidence type="ECO:0000313" key="5">
    <source>
        <dbReference type="EMBL" id="MEJ6010466.1"/>
    </source>
</evidence>
<dbReference type="Pfam" id="PF00271">
    <property type="entry name" value="Helicase_C"/>
    <property type="match status" value="1"/>
</dbReference>
<dbReference type="PANTHER" id="PTHR47957:SF3">
    <property type="entry name" value="ATP-DEPENDENT HELICASE HRQ1"/>
    <property type="match status" value="1"/>
</dbReference>
<gene>
    <name evidence="5" type="ORF">WG900_11105</name>
</gene>
<keyword evidence="5" id="KW-0378">Hydrolase</keyword>
<proteinExistence type="predicted"/>
<protein>
    <submittedName>
        <fullName evidence="5">DEAD/DEAH box helicase</fullName>
    </submittedName>
</protein>
<dbReference type="Gene3D" id="3.40.50.300">
    <property type="entry name" value="P-loop containing nucleotide triphosphate hydrolases"/>
    <property type="match status" value="2"/>
</dbReference>
<dbReference type="InterPro" id="IPR001650">
    <property type="entry name" value="Helicase_C-like"/>
</dbReference>
<comment type="caution">
    <text evidence="5">The sequence shown here is derived from an EMBL/GenBank/DDBJ whole genome shotgun (WGS) entry which is preliminary data.</text>
</comment>
<dbReference type="PROSITE" id="PS51194">
    <property type="entry name" value="HELICASE_CTER"/>
    <property type="match status" value="1"/>
</dbReference>
<dbReference type="GO" id="GO:0004386">
    <property type="term" value="F:helicase activity"/>
    <property type="evidence" value="ECO:0007669"/>
    <property type="project" value="UniProtKB-KW"/>
</dbReference>
<evidence type="ECO:0000313" key="6">
    <source>
        <dbReference type="Proteomes" id="UP001379235"/>
    </source>
</evidence>
<dbReference type="PROSITE" id="PS51192">
    <property type="entry name" value="HELICASE_ATP_BIND_1"/>
    <property type="match status" value="1"/>
</dbReference>
<keyword evidence="1" id="KW-0547">Nucleotide-binding</keyword>
<dbReference type="InterPro" id="IPR018973">
    <property type="entry name" value="MZB"/>
</dbReference>
<dbReference type="InterPro" id="IPR014001">
    <property type="entry name" value="Helicase_ATP-bd"/>
</dbReference>
<dbReference type="Proteomes" id="UP001379235">
    <property type="component" value="Unassembled WGS sequence"/>
</dbReference>
<feature type="domain" description="Helicase ATP-binding" evidence="3">
    <location>
        <begin position="104"/>
        <end position="325"/>
    </location>
</feature>
<dbReference type="Pfam" id="PF09369">
    <property type="entry name" value="MZB"/>
    <property type="match status" value="1"/>
</dbReference>
<keyword evidence="2" id="KW-0067">ATP-binding</keyword>
<dbReference type="SMART" id="SM00487">
    <property type="entry name" value="DEXDc"/>
    <property type="match status" value="1"/>
</dbReference>
<dbReference type="InterPro" id="IPR011545">
    <property type="entry name" value="DEAD/DEAH_box_helicase_dom"/>
</dbReference>
<dbReference type="SMART" id="SM00490">
    <property type="entry name" value="HELICc"/>
    <property type="match status" value="1"/>
</dbReference>
<sequence length="1958" mass="215160">MSDLDPLKLRDTLRETLGRYTASAVPISDERAPRLAARVREAIQQAGRTMVKGPYLESLPDFEKGRSIGELVEDGALDPAWSRMIDSGHQHLYERRLHRHQERAILRAVSDNYLVATGTGSGKTEAFLYPLVDALLRSPDRHQPGVKAVLVYPLNALANDQLYYRIARLLLRELGDPGITFGRFTGQIRSGTAREEEEKRLLQNPTLTEALGLNDHISRSWLLSRAEMLETPPQILVTNYAMLEHLLLLPRNAGLFANADLRFIVLDEVHSYAGAQAIEVAFLLRKLKTRLGISEGQVRAIGTSASLDQTRRPELVTFAQNLFGEPFPAPDDAVITGKRVLHTALAETRDQKRAPAEAWRGLAEAISQLPHGATVADWNSTCAGSGAAEFALPDDTIPLAQALFNLAIGYEEIARLAAQLKDRLQPFETIAHQLFPDADVALESAALRGVVGLGVMARRSSAEFPLLPARFHLAANGIEGGVVRLAEGTEPWADFRAQRSYQDPEGRPYYSLLVCRNCGEPYLEAWETARALNAKPKPGSKRAVIRLLSQVAALEDEADEDEAPAGEWVHVDPATGQLRGTAGDGLVTLFKTELDMSDDRQPRLKSCLACGERGGRFREPITSLHPGDQAFVAVAAQQLIEALPRQAEPGEPLPMEGRRTIVFSDNRQDAAFFAPFFERTSRDGAIRSAIVGALALDEDPMALDDLVAEVFKILKGRGEWAFDVIEPGTLDPLSSRRAKAKLLNWVAAEFCRSGGLRSALETLGLVHVEYDRKAVETVAREIVHAVPATAGYASELVSLFLDIIRRQRLISNLGEELDLTDASVWGDGLNQAHRVLVKIKPKTTLAMVGLIPQTQRPNRFSWLLENGTGLSRGDGLAVLEAFWNGATRARLLRSFGDGQALDPGVITFTPGADHPLYRCTRCGGRSIRSVENKCASWQCGGSLKHLSAPERRTFETQNHYVRRYRDHPSQAAIAREHSAMIGTAMREQIEDRFRDGRLNLLSCTTTMEMGVDLGDLEAIVCANVPPSISNYQQRAGRAGRRAQAAPVALTVARNGNYDQEQFREFDDYLSRSAGVPYVALDNPDFFRRHQVSVVLAAFLGHALKDSRGSGTPRLKDLFGERLDIAGRRAFSEGLLAFLESPSGREALAEAERLREHLPLNQRAIGLSGLELSAHTCEKLDSFADDYASRWQTLDERLEDAREAKNDGYAFKLGKEQERLLDQFLINALSRAAVIPTYSFPVHSVRLEVIQQSGKQATPFGGGDEAVQLDRPAVLGISEYAPGAEVVAGGRIWVSAGIVRYPNDFMPEQLAQVCDDCGHVAIRRFKDDLPVACEQCGSSNLAKATSFIEPKAFLTSIDAKHGRDPAASRVRQRSAEEARLVTTAPANQFVPTDLPTKVTTFFAPARPLKGENTARGQLFVLNKGPRGAGYHRCPRCEHAQAAEPANRFKKVKAVHNDPRNGSRCSADELRSPINLGHIFETDVRAFRFSAPVPIPPQDADEAAAYQERFTRTLGEALRMAAARRLDADARDLAATMQVDAGRPVAVLYDTVPGGAGYVRRLAEGGALSMANLVESAIKLLDCPAKCASACRQCLSDYSNQTFWEHLDRVPVLEWLRALLSEPGGRDDLPPGAVEWTDPSLAGLASRLSGAQQIVFFATRIAGTDDAESARATARLIRDLAERDPARRIFIAAAGKLPLSLSELGTADLEAVEILAKLEKAGQLTVFRLPSDRFMPDLPKLFAQSSDGAMALWNDEGDQPLLAGLLGNTPYIAANLEHEVVAHLIDVLKAGQLVKNALTSILGNVRVWDYPAGTPRNLTETFAATLDNTVRLEIDDPFLLKDDRARRALVALLTTLQKEGASFEYVALTWREKYPDELGEAPEVQQNEMKRLLLAAGFEPGIFNMRCRSYRERRVFHDRIMRARVGPPGPSSRLIQWDLSSGVGNLMDPSCEAKVYLRTE</sequence>
<name>A0ABU8S977_9SPHN</name>
<accession>A0ABU8S977</accession>
<evidence type="ECO:0000259" key="4">
    <source>
        <dbReference type="PROSITE" id="PS51194"/>
    </source>
</evidence>
<keyword evidence="5" id="KW-0347">Helicase</keyword>
<feature type="domain" description="Helicase C-terminal" evidence="4">
    <location>
        <begin position="911"/>
        <end position="1084"/>
    </location>
</feature>
<evidence type="ECO:0000259" key="3">
    <source>
        <dbReference type="PROSITE" id="PS51192"/>
    </source>
</evidence>
<reference evidence="5 6" key="1">
    <citation type="submission" date="2024-03" db="EMBL/GenBank/DDBJ databases">
        <authorList>
            <person name="Jo J.-H."/>
        </authorList>
    </citation>
    <scope>NUCLEOTIDE SEQUENCE [LARGE SCALE GENOMIC DNA]</scope>
    <source>
        <strain evidence="5 6">AS3R-12</strain>
    </source>
</reference>
<keyword evidence="6" id="KW-1185">Reference proteome</keyword>